<name>A0ABU5SJI7_9BACT</name>
<evidence type="ECO:0008006" key="5">
    <source>
        <dbReference type="Google" id="ProtNLM"/>
    </source>
</evidence>
<reference evidence="3 4" key="1">
    <citation type="submission" date="2023-12" db="EMBL/GenBank/DDBJ databases">
        <title>Novel species of the genus Arcicella isolated from rivers.</title>
        <authorList>
            <person name="Lu H."/>
        </authorList>
    </citation>
    <scope>NUCLEOTIDE SEQUENCE [LARGE SCALE GENOMIC DNA]</scope>
    <source>
        <strain evidence="3 4">DC25W</strain>
    </source>
</reference>
<gene>
    <name evidence="3" type="ORF">VB798_12780</name>
</gene>
<proteinExistence type="predicted"/>
<accession>A0ABU5SJI7</accession>
<evidence type="ECO:0000256" key="1">
    <source>
        <dbReference type="SAM" id="MobiDB-lite"/>
    </source>
</evidence>
<dbReference type="EMBL" id="JAYGIM010000009">
    <property type="protein sequence ID" value="MEA5427460.1"/>
    <property type="molecule type" value="Genomic_DNA"/>
</dbReference>
<dbReference type="Proteomes" id="UP001302222">
    <property type="component" value="Unassembled WGS sequence"/>
</dbReference>
<keyword evidence="2" id="KW-1133">Transmembrane helix</keyword>
<feature type="compositionally biased region" description="Polar residues" evidence="1">
    <location>
        <begin position="238"/>
        <end position="251"/>
    </location>
</feature>
<sequence length="258" mass="30172">MNDFENVDYQIELNQKRLDEEYSRYNQIISRIGYIMLFYTVYAAYLIQLIQYLISVSSIISWYSFFFLSFILSLALSIYNSIKLLIPVEIAYNEMPKIFYTVLREDYIRQGIAENEVNLYLKESYKIQLEKSVEHNFTVNNKKSNHNYRSIIYCLFGLFPYIICIAFKISSDKDPIQKVELVKSIITDSLIKQQNLIKLKMANEQPNQNAPTNQPPRNEPAKVDPSKVIVRQPVMIKENTNLPTNKGNSNHLPKGTKK</sequence>
<evidence type="ECO:0000256" key="2">
    <source>
        <dbReference type="SAM" id="Phobius"/>
    </source>
</evidence>
<evidence type="ECO:0000313" key="3">
    <source>
        <dbReference type="EMBL" id="MEA5427460.1"/>
    </source>
</evidence>
<dbReference type="RefSeq" id="WP_323258879.1">
    <property type="nucleotide sequence ID" value="NZ_JAYGIM010000009.1"/>
</dbReference>
<feature type="transmembrane region" description="Helical" evidence="2">
    <location>
        <begin position="151"/>
        <end position="169"/>
    </location>
</feature>
<keyword evidence="4" id="KW-1185">Reference proteome</keyword>
<protein>
    <recommendedName>
        <fullName evidence="5">Transmembrane protein</fullName>
    </recommendedName>
</protein>
<feature type="transmembrane region" description="Helical" evidence="2">
    <location>
        <begin position="60"/>
        <end position="79"/>
    </location>
</feature>
<organism evidence="3 4">
    <name type="scientific">Arcicella lustrica</name>
    <dbReference type="NCBI Taxonomy" id="2984196"/>
    <lineage>
        <taxon>Bacteria</taxon>
        <taxon>Pseudomonadati</taxon>
        <taxon>Bacteroidota</taxon>
        <taxon>Cytophagia</taxon>
        <taxon>Cytophagales</taxon>
        <taxon>Flectobacillaceae</taxon>
        <taxon>Arcicella</taxon>
    </lineage>
</organism>
<keyword evidence="2" id="KW-0472">Membrane</keyword>
<evidence type="ECO:0000313" key="4">
    <source>
        <dbReference type="Proteomes" id="UP001302222"/>
    </source>
</evidence>
<feature type="region of interest" description="Disordered" evidence="1">
    <location>
        <begin position="205"/>
        <end position="258"/>
    </location>
</feature>
<keyword evidence="2" id="KW-0812">Transmembrane</keyword>
<feature type="transmembrane region" description="Helical" evidence="2">
    <location>
        <begin position="32"/>
        <end position="54"/>
    </location>
</feature>
<comment type="caution">
    <text evidence="3">The sequence shown here is derived from an EMBL/GenBank/DDBJ whole genome shotgun (WGS) entry which is preliminary data.</text>
</comment>